<dbReference type="Pfam" id="PF00293">
    <property type="entry name" value="NUDIX"/>
    <property type="match status" value="1"/>
</dbReference>
<dbReference type="InterPro" id="IPR045121">
    <property type="entry name" value="CoAse"/>
</dbReference>
<reference evidence="8" key="1">
    <citation type="journal article" date="2014" name="Int. J. Syst. Evol. Microbiol.">
        <title>Complete genome sequence of Corynebacterium casei LMG S-19264T (=DSM 44701T), isolated from a smear-ripened cheese.</title>
        <authorList>
            <consortium name="US DOE Joint Genome Institute (JGI-PGF)"/>
            <person name="Walter F."/>
            <person name="Albersmeier A."/>
            <person name="Kalinowski J."/>
            <person name="Ruckert C."/>
        </authorList>
    </citation>
    <scope>NUCLEOTIDE SEQUENCE</scope>
    <source>
        <strain evidence="8">NBRC 108769</strain>
    </source>
</reference>
<comment type="cofactor">
    <cofactor evidence="2">
        <name>Mg(2+)</name>
        <dbReference type="ChEBI" id="CHEBI:18420"/>
    </cofactor>
</comment>
<comment type="cofactor">
    <cofactor evidence="1">
        <name>Mn(2+)</name>
        <dbReference type="ChEBI" id="CHEBI:29035"/>
    </cofactor>
</comment>
<evidence type="ECO:0000259" key="7">
    <source>
        <dbReference type="PROSITE" id="PS51462"/>
    </source>
</evidence>
<dbReference type="PROSITE" id="PS51462">
    <property type="entry name" value="NUDIX"/>
    <property type="match status" value="1"/>
</dbReference>
<evidence type="ECO:0000256" key="3">
    <source>
        <dbReference type="ARBA" id="ARBA00022723"/>
    </source>
</evidence>
<organism evidence="8 9">
    <name type="scientific">Portibacter lacus</name>
    <dbReference type="NCBI Taxonomy" id="1099794"/>
    <lineage>
        <taxon>Bacteria</taxon>
        <taxon>Pseudomonadati</taxon>
        <taxon>Bacteroidota</taxon>
        <taxon>Saprospiria</taxon>
        <taxon>Saprospirales</taxon>
        <taxon>Haliscomenobacteraceae</taxon>
        <taxon>Portibacter</taxon>
    </lineage>
</organism>
<name>A0AA37SSK7_9BACT</name>
<dbReference type="Proteomes" id="UP001156666">
    <property type="component" value="Unassembled WGS sequence"/>
</dbReference>
<reference evidence="8" key="2">
    <citation type="submission" date="2023-01" db="EMBL/GenBank/DDBJ databases">
        <title>Draft genome sequence of Portibacter lacus strain NBRC 108769.</title>
        <authorList>
            <person name="Sun Q."/>
            <person name="Mori K."/>
        </authorList>
    </citation>
    <scope>NUCLEOTIDE SEQUENCE</scope>
    <source>
        <strain evidence="8">NBRC 108769</strain>
    </source>
</reference>
<dbReference type="GO" id="GO:0046872">
    <property type="term" value="F:metal ion binding"/>
    <property type="evidence" value="ECO:0007669"/>
    <property type="project" value="UniProtKB-KW"/>
</dbReference>
<dbReference type="Gene3D" id="3.90.79.10">
    <property type="entry name" value="Nucleoside Triphosphate Pyrophosphohydrolase"/>
    <property type="match status" value="1"/>
</dbReference>
<evidence type="ECO:0000256" key="5">
    <source>
        <dbReference type="ARBA" id="ARBA00022842"/>
    </source>
</evidence>
<dbReference type="EMBL" id="BSOH01000014">
    <property type="protein sequence ID" value="GLR18036.1"/>
    <property type="molecule type" value="Genomic_DNA"/>
</dbReference>
<keyword evidence="4" id="KW-0378">Hydrolase</keyword>
<evidence type="ECO:0000256" key="1">
    <source>
        <dbReference type="ARBA" id="ARBA00001936"/>
    </source>
</evidence>
<dbReference type="PANTHER" id="PTHR12992:SF11">
    <property type="entry name" value="MITOCHONDRIAL COENZYME A DIPHOSPHATASE NUDT8"/>
    <property type="match status" value="1"/>
</dbReference>
<evidence type="ECO:0000256" key="4">
    <source>
        <dbReference type="ARBA" id="ARBA00022801"/>
    </source>
</evidence>
<dbReference type="CDD" id="cd03426">
    <property type="entry name" value="NUDIX_CoAse_Nudt7"/>
    <property type="match status" value="1"/>
</dbReference>
<keyword evidence="9" id="KW-1185">Reference proteome</keyword>
<gene>
    <name evidence="8" type="ORF">GCM10007940_26510</name>
</gene>
<feature type="domain" description="Nudix hydrolase" evidence="7">
    <location>
        <begin position="39"/>
        <end position="173"/>
    </location>
</feature>
<proteinExistence type="predicted"/>
<keyword evidence="3" id="KW-0479">Metal-binding</keyword>
<dbReference type="InterPro" id="IPR000086">
    <property type="entry name" value="NUDIX_hydrolase_dom"/>
</dbReference>
<dbReference type="InterPro" id="IPR015797">
    <property type="entry name" value="NUDIX_hydrolase-like_dom_sf"/>
</dbReference>
<sequence length="204" mass="23270">MQLIEQLKRRLESPLPGWDSQFHMAPFGRQEFMDKVLAYRKAAVLSLVYPKNDLWHMVFIERSAHEKDKHSAQISFPGGSAEEYDQSVIDTALREAHEEIGLDVSKVNVLAELTPLKIPVSKFEVFPVLAYSESELIFTPQVTEVARIIEVPIQMVVDPVKKGRKNIRLSNGMMINDVPIFNFDDDIIWGATSMMLNEIIEILT</sequence>
<dbReference type="SUPFAM" id="SSF55811">
    <property type="entry name" value="Nudix"/>
    <property type="match status" value="1"/>
</dbReference>
<evidence type="ECO:0000256" key="2">
    <source>
        <dbReference type="ARBA" id="ARBA00001946"/>
    </source>
</evidence>
<comment type="caution">
    <text evidence="8">The sequence shown here is derived from an EMBL/GenBank/DDBJ whole genome shotgun (WGS) entry which is preliminary data.</text>
</comment>
<keyword evidence="6" id="KW-0464">Manganese</keyword>
<keyword evidence="5" id="KW-0460">Magnesium</keyword>
<dbReference type="PANTHER" id="PTHR12992">
    <property type="entry name" value="NUDIX HYDROLASE"/>
    <property type="match status" value="1"/>
</dbReference>
<dbReference type="GO" id="GO:0010945">
    <property type="term" value="F:coenzyme A diphosphatase activity"/>
    <property type="evidence" value="ECO:0007669"/>
    <property type="project" value="InterPro"/>
</dbReference>
<evidence type="ECO:0000313" key="8">
    <source>
        <dbReference type="EMBL" id="GLR18036.1"/>
    </source>
</evidence>
<evidence type="ECO:0000256" key="6">
    <source>
        <dbReference type="ARBA" id="ARBA00023211"/>
    </source>
</evidence>
<protein>
    <submittedName>
        <fullName evidence="8">Coenzyme A pyrophosphatase</fullName>
    </submittedName>
</protein>
<evidence type="ECO:0000313" key="9">
    <source>
        <dbReference type="Proteomes" id="UP001156666"/>
    </source>
</evidence>
<accession>A0AA37SSK7</accession>
<dbReference type="AlphaFoldDB" id="A0AA37SSK7"/>
<dbReference type="RefSeq" id="WP_235291711.1">
    <property type="nucleotide sequence ID" value="NZ_BSOH01000014.1"/>
</dbReference>